<keyword evidence="3" id="KW-1185">Reference proteome</keyword>
<dbReference type="InterPro" id="IPR011333">
    <property type="entry name" value="SKP1/BTB/POZ_sf"/>
</dbReference>
<dbReference type="Gene3D" id="3.30.710.10">
    <property type="entry name" value="Potassium Channel Kv1.1, Chain A"/>
    <property type="match status" value="1"/>
</dbReference>
<sequence length="381" mass="41855">MNEQGRDSESGCQSKPDLFDNCDITTSINMDGDPRLVTALSLDDTVERPSDTSEIVQLDPEGDATLIINGSGYSKRYLVCSRVLSLASPVFSKLFGPNFKEGQQTRRGDCPCISLEEDDSEAMGLILGILHYKCAQVPFALDPTALATVAIHVDKYDCNEALRPWAAHWCSNSEDITAPQDLGFMLLAAYMFRSSSFTKITATAVKQLAPGFASAWGGHEALALLPEAVTAALSDQIADELKKLHEELQCAEGRLRHQVSYHTMSGIVCITCGRDLPDEARQCRRCNNTRLYSKACTSDLRVAHYFGILGRCGLWPSVEPFATKPLSDIAFRFQCAQKDHRHLCGARGHCPLIHELEVLCHRAQGVLDSIKGISFEEIGVN</sequence>
<name>A0ABY2GZ30_9HYPO</name>
<comment type="caution">
    <text evidence="2">The sequence shown here is derived from an EMBL/GenBank/DDBJ whole genome shotgun (WGS) entry which is preliminary data.</text>
</comment>
<dbReference type="InterPro" id="IPR000210">
    <property type="entry name" value="BTB/POZ_dom"/>
</dbReference>
<protein>
    <recommendedName>
        <fullName evidence="1">BTB domain-containing protein</fullName>
    </recommendedName>
</protein>
<reference evidence="2 3" key="1">
    <citation type="submission" date="2018-01" db="EMBL/GenBank/DDBJ databases">
        <title>Genome characterization of the sugarcane-associated fungus Trichoderma ghanense CCMA-1212 and their application in lignocelulose bioconversion.</title>
        <authorList>
            <person name="Steindorff A.S."/>
            <person name="Mendes T.D."/>
            <person name="Vilela E.S.D."/>
            <person name="Rodrigues D.S."/>
            <person name="Formighieri E.F."/>
            <person name="Melo I.S."/>
            <person name="Favaro L.C.L."/>
        </authorList>
    </citation>
    <scope>NUCLEOTIDE SEQUENCE [LARGE SCALE GENOMIC DNA]</scope>
    <source>
        <strain evidence="2 3">CCMA-1212</strain>
    </source>
</reference>
<dbReference type="GeneID" id="300578549"/>
<dbReference type="Proteomes" id="UP001642720">
    <property type="component" value="Unassembled WGS sequence"/>
</dbReference>
<accession>A0ABY2GZ30</accession>
<evidence type="ECO:0000313" key="2">
    <source>
        <dbReference type="EMBL" id="TFB01220.1"/>
    </source>
</evidence>
<organism evidence="2 3">
    <name type="scientific">Trichoderma ghanense</name>
    <dbReference type="NCBI Taxonomy" id="65468"/>
    <lineage>
        <taxon>Eukaryota</taxon>
        <taxon>Fungi</taxon>
        <taxon>Dikarya</taxon>
        <taxon>Ascomycota</taxon>
        <taxon>Pezizomycotina</taxon>
        <taxon>Sordariomycetes</taxon>
        <taxon>Hypocreomycetidae</taxon>
        <taxon>Hypocreales</taxon>
        <taxon>Hypocreaceae</taxon>
        <taxon>Trichoderma</taxon>
    </lineage>
</organism>
<dbReference type="EMBL" id="PPTA01000009">
    <property type="protein sequence ID" value="TFB01220.1"/>
    <property type="molecule type" value="Genomic_DNA"/>
</dbReference>
<dbReference type="CDD" id="cd18186">
    <property type="entry name" value="BTB_POZ_ZBTB_KLHL-like"/>
    <property type="match status" value="1"/>
</dbReference>
<dbReference type="PROSITE" id="PS50097">
    <property type="entry name" value="BTB"/>
    <property type="match status" value="1"/>
</dbReference>
<dbReference type="RefSeq" id="XP_073557421.1">
    <property type="nucleotide sequence ID" value="XM_073704099.1"/>
</dbReference>
<feature type="domain" description="BTB" evidence="1">
    <location>
        <begin position="62"/>
        <end position="139"/>
    </location>
</feature>
<evidence type="ECO:0000259" key="1">
    <source>
        <dbReference type="PROSITE" id="PS50097"/>
    </source>
</evidence>
<proteinExistence type="predicted"/>
<evidence type="ECO:0000313" key="3">
    <source>
        <dbReference type="Proteomes" id="UP001642720"/>
    </source>
</evidence>
<gene>
    <name evidence="2" type="ORF">CCMA1212_006909</name>
</gene>